<organism evidence="2 3">
    <name type="scientific">Fodinibius salinus</name>
    <dbReference type="NCBI Taxonomy" id="860790"/>
    <lineage>
        <taxon>Bacteria</taxon>
        <taxon>Pseudomonadati</taxon>
        <taxon>Balneolota</taxon>
        <taxon>Balneolia</taxon>
        <taxon>Balneolales</taxon>
        <taxon>Balneolaceae</taxon>
        <taxon>Fodinibius</taxon>
    </lineage>
</organism>
<feature type="signal peptide" evidence="1">
    <location>
        <begin position="1"/>
        <end position="28"/>
    </location>
</feature>
<evidence type="ECO:0000313" key="2">
    <source>
        <dbReference type="EMBL" id="TYP95659.1"/>
    </source>
</evidence>
<dbReference type="RefSeq" id="WP_148898317.1">
    <property type="nucleotide sequence ID" value="NZ_VNHY01000001.1"/>
</dbReference>
<protein>
    <submittedName>
        <fullName evidence="2">Uncharacterized protein</fullName>
    </submittedName>
</protein>
<dbReference type="AlphaFoldDB" id="A0A5D3YRD1"/>
<dbReference type="OrthoDB" id="1524925at2"/>
<comment type="caution">
    <text evidence="2">The sequence shown here is derived from an EMBL/GenBank/DDBJ whole genome shotgun (WGS) entry which is preliminary data.</text>
</comment>
<proteinExistence type="predicted"/>
<name>A0A5D3YRD1_9BACT</name>
<reference evidence="2 3" key="1">
    <citation type="submission" date="2019-07" db="EMBL/GenBank/DDBJ databases">
        <title>Genomic Encyclopedia of Archaeal and Bacterial Type Strains, Phase II (KMG-II): from individual species to whole genera.</title>
        <authorList>
            <person name="Goeker M."/>
        </authorList>
    </citation>
    <scope>NUCLEOTIDE SEQUENCE [LARGE SCALE GENOMIC DNA]</scope>
    <source>
        <strain evidence="2 3">DSM 21935</strain>
    </source>
</reference>
<dbReference type="EMBL" id="VNHY01000001">
    <property type="protein sequence ID" value="TYP95659.1"/>
    <property type="molecule type" value="Genomic_DNA"/>
</dbReference>
<accession>A0A5D3YRD1</accession>
<keyword evidence="3" id="KW-1185">Reference proteome</keyword>
<evidence type="ECO:0000256" key="1">
    <source>
        <dbReference type="SAM" id="SignalP"/>
    </source>
</evidence>
<dbReference type="Proteomes" id="UP000324595">
    <property type="component" value="Unassembled WGS sequence"/>
</dbReference>
<keyword evidence="1" id="KW-0732">Signal</keyword>
<evidence type="ECO:0000313" key="3">
    <source>
        <dbReference type="Proteomes" id="UP000324595"/>
    </source>
</evidence>
<gene>
    <name evidence="2" type="ORF">LX73_0974</name>
</gene>
<feature type="chain" id="PRO_5023138456" evidence="1">
    <location>
        <begin position="29"/>
        <end position="134"/>
    </location>
</feature>
<sequence>MKTICLFKTIFLSSLLALGAVSSSSAQSEITFKVNLTPQLEDSIYVPGRDRIYVKGNVFPLKGNKKVYLKDPAPADSIYEATVDFPSSANGEKLKYNYFIFTPQKKMKEDTPRFIRLKKGERELDALYFNSFAW</sequence>